<organism evidence="1 2">
    <name type="scientific">Coptis chinensis</name>
    <dbReference type="NCBI Taxonomy" id="261450"/>
    <lineage>
        <taxon>Eukaryota</taxon>
        <taxon>Viridiplantae</taxon>
        <taxon>Streptophyta</taxon>
        <taxon>Embryophyta</taxon>
        <taxon>Tracheophyta</taxon>
        <taxon>Spermatophyta</taxon>
        <taxon>Magnoliopsida</taxon>
        <taxon>Ranunculales</taxon>
        <taxon>Ranunculaceae</taxon>
        <taxon>Coptidoideae</taxon>
        <taxon>Coptis</taxon>
    </lineage>
</organism>
<dbReference type="Proteomes" id="UP000631114">
    <property type="component" value="Unassembled WGS sequence"/>
</dbReference>
<reference evidence="1 2" key="1">
    <citation type="submission" date="2020-10" db="EMBL/GenBank/DDBJ databases">
        <title>The Coptis chinensis genome and diversification of protoberbering-type alkaloids.</title>
        <authorList>
            <person name="Wang B."/>
            <person name="Shu S."/>
            <person name="Song C."/>
            <person name="Liu Y."/>
        </authorList>
    </citation>
    <scope>NUCLEOTIDE SEQUENCE [LARGE SCALE GENOMIC DNA]</scope>
    <source>
        <strain evidence="1">HL-2020</strain>
        <tissue evidence="1">Leaf</tissue>
    </source>
</reference>
<evidence type="ECO:0000313" key="1">
    <source>
        <dbReference type="EMBL" id="KAF9590940.1"/>
    </source>
</evidence>
<sequence>VKRFERILMVESAGKWVKGTSTLPKVFDQPNGSKLELDKWELDETGRSPLWLDFEGTNSETKRVNGKGTFIPAMPHMKNIISHRRSNYRNGSGFNLWSFGILRSIKQFLNVRANRAKQIAKHLLWKNKFSRFEEIMSRGNLEHPPSLGDLFCEDSHKFTKRDGALDDQSREYIGSDASRRHGRVRLKGRGVTPTKATLAPTILDNRVNDRKAGWLKCKE</sequence>
<dbReference type="AlphaFoldDB" id="A0A835H2D7"/>
<gene>
    <name evidence="1" type="ORF">IFM89_000485</name>
</gene>
<name>A0A835H2D7_9MAGN</name>
<accession>A0A835H2D7</accession>
<keyword evidence="2" id="KW-1185">Reference proteome</keyword>
<proteinExistence type="predicted"/>
<comment type="caution">
    <text evidence="1">The sequence shown here is derived from an EMBL/GenBank/DDBJ whole genome shotgun (WGS) entry which is preliminary data.</text>
</comment>
<dbReference type="EMBL" id="JADFTS010000008">
    <property type="protein sequence ID" value="KAF9590940.1"/>
    <property type="molecule type" value="Genomic_DNA"/>
</dbReference>
<feature type="non-terminal residue" evidence="1">
    <location>
        <position position="219"/>
    </location>
</feature>
<protein>
    <submittedName>
        <fullName evidence="1">Uncharacterized protein</fullName>
    </submittedName>
</protein>
<evidence type="ECO:0000313" key="2">
    <source>
        <dbReference type="Proteomes" id="UP000631114"/>
    </source>
</evidence>